<evidence type="ECO:0000313" key="2">
    <source>
        <dbReference type="Proteomes" id="UP000075809"/>
    </source>
</evidence>
<dbReference type="EMBL" id="KQ982409">
    <property type="protein sequence ID" value="KYQ56638.1"/>
    <property type="molecule type" value="Genomic_DNA"/>
</dbReference>
<proteinExistence type="predicted"/>
<protein>
    <submittedName>
        <fullName evidence="1">Uncharacterized protein</fullName>
    </submittedName>
</protein>
<reference evidence="1 2" key="1">
    <citation type="submission" date="2015-09" db="EMBL/GenBank/DDBJ databases">
        <title>Trachymyrmex zeteki WGS genome.</title>
        <authorList>
            <person name="Nygaard S."/>
            <person name="Hu H."/>
            <person name="Boomsma J."/>
            <person name="Zhang G."/>
        </authorList>
    </citation>
    <scope>NUCLEOTIDE SEQUENCE [LARGE SCALE GENOMIC DNA]</scope>
    <source>
        <strain evidence="1">Tzet28-1</strain>
        <tissue evidence="1">Whole body</tissue>
    </source>
</reference>
<organism evidence="1 2">
    <name type="scientific">Mycetomoellerius zeteki</name>
    <dbReference type="NCBI Taxonomy" id="64791"/>
    <lineage>
        <taxon>Eukaryota</taxon>
        <taxon>Metazoa</taxon>
        <taxon>Ecdysozoa</taxon>
        <taxon>Arthropoda</taxon>
        <taxon>Hexapoda</taxon>
        <taxon>Insecta</taxon>
        <taxon>Pterygota</taxon>
        <taxon>Neoptera</taxon>
        <taxon>Endopterygota</taxon>
        <taxon>Hymenoptera</taxon>
        <taxon>Apocrita</taxon>
        <taxon>Aculeata</taxon>
        <taxon>Formicoidea</taxon>
        <taxon>Formicidae</taxon>
        <taxon>Myrmicinae</taxon>
        <taxon>Mycetomoellerius</taxon>
    </lineage>
</organism>
<gene>
    <name evidence="1" type="ORF">ALC60_04237</name>
</gene>
<sequence>MGCERVDGAIRGTMSFYHREIMPYTTCQALEKNEKKNTVRARRSNVERRFICQHSDSDRDQQFYLRGEISIITSINFASCPTLFRLAKCVVEHQSDLASAVVHAVETHVLAVLQMHSFELCPRGPVPRSCCCRKIRFKFQPCTYRWPHINSSLLTGSSGRERMHREIRCSWSTSCLTERHDGCNVCLRHGGRVLFCGVLDEVYFRKRKNGRTRVEGDVLSRRRIIIVTETKVSWLPKGTTKSSHSFIRNVLTIVVIVMHNMISNHMISCAYTTKNCNEYLH</sequence>
<name>A0A151X8M5_9HYME</name>
<keyword evidence="2" id="KW-1185">Reference proteome</keyword>
<accession>A0A151X8M5</accession>
<evidence type="ECO:0000313" key="1">
    <source>
        <dbReference type="EMBL" id="KYQ56638.1"/>
    </source>
</evidence>
<dbReference type="AlphaFoldDB" id="A0A151X8M5"/>
<dbReference type="Proteomes" id="UP000075809">
    <property type="component" value="Unassembled WGS sequence"/>
</dbReference>